<dbReference type="Proteomes" id="UP000000305">
    <property type="component" value="Unassembled WGS sequence"/>
</dbReference>
<organism evidence="3 4">
    <name type="scientific">Daphnia pulex</name>
    <name type="common">Water flea</name>
    <dbReference type="NCBI Taxonomy" id="6669"/>
    <lineage>
        <taxon>Eukaryota</taxon>
        <taxon>Metazoa</taxon>
        <taxon>Ecdysozoa</taxon>
        <taxon>Arthropoda</taxon>
        <taxon>Crustacea</taxon>
        <taxon>Branchiopoda</taxon>
        <taxon>Diplostraca</taxon>
        <taxon>Cladocera</taxon>
        <taxon>Anomopoda</taxon>
        <taxon>Daphniidae</taxon>
        <taxon>Daphnia</taxon>
    </lineage>
</organism>
<evidence type="ECO:0000256" key="2">
    <source>
        <dbReference type="SAM" id="SignalP"/>
    </source>
</evidence>
<feature type="signal peptide" evidence="2">
    <location>
        <begin position="1"/>
        <end position="18"/>
    </location>
</feature>
<dbReference type="HOGENOM" id="CLU_655976_0_0_1"/>
<dbReference type="InParanoid" id="E9GEM0"/>
<reference evidence="3 4" key="1">
    <citation type="journal article" date="2011" name="Science">
        <title>The ecoresponsive genome of Daphnia pulex.</title>
        <authorList>
            <person name="Colbourne J.K."/>
            <person name="Pfrender M.E."/>
            <person name="Gilbert D."/>
            <person name="Thomas W.K."/>
            <person name="Tucker A."/>
            <person name="Oakley T.H."/>
            <person name="Tokishita S."/>
            <person name="Aerts A."/>
            <person name="Arnold G.J."/>
            <person name="Basu M.K."/>
            <person name="Bauer D.J."/>
            <person name="Caceres C.E."/>
            <person name="Carmel L."/>
            <person name="Casola C."/>
            <person name="Choi J.H."/>
            <person name="Detter J.C."/>
            <person name="Dong Q."/>
            <person name="Dusheyko S."/>
            <person name="Eads B.D."/>
            <person name="Frohlich T."/>
            <person name="Geiler-Samerotte K.A."/>
            <person name="Gerlach D."/>
            <person name="Hatcher P."/>
            <person name="Jogdeo S."/>
            <person name="Krijgsveld J."/>
            <person name="Kriventseva E.V."/>
            <person name="Kultz D."/>
            <person name="Laforsch C."/>
            <person name="Lindquist E."/>
            <person name="Lopez J."/>
            <person name="Manak J.R."/>
            <person name="Muller J."/>
            <person name="Pangilinan J."/>
            <person name="Patwardhan R.P."/>
            <person name="Pitluck S."/>
            <person name="Pritham E.J."/>
            <person name="Rechtsteiner A."/>
            <person name="Rho M."/>
            <person name="Rogozin I.B."/>
            <person name="Sakarya O."/>
            <person name="Salamov A."/>
            <person name="Schaack S."/>
            <person name="Shapiro H."/>
            <person name="Shiga Y."/>
            <person name="Skalitzky C."/>
            <person name="Smith Z."/>
            <person name="Souvorov A."/>
            <person name="Sung W."/>
            <person name="Tang Z."/>
            <person name="Tsuchiya D."/>
            <person name="Tu H."/>
            <person name="Vos H."/>
            <person name="Wang M."/>
            <person name="Wolf Y.I."/>
            <person name="Yamagata H."/>
            <person name="Yamada T."/>
            <person name="Ye Y."/>
            <person name="Shaw J.R."/>
            <person name="Andrews J."/>
            <person name="Crease T.J."/>
            <person name="Tang H."/>
            <person name="Lucas S.M."/>
            <person name="Robertson H.M."/>
            <person name="Bork P."/>
            <person name="Koonin E.V."/>
            <person name="Zdobnov E.M."/>
            <person name="Grigoriev I.V."/>
            <person name="Lynch M."/>
            <person name="Boore J.L."/>
        </authorList>
    </citation>
    <scope>NUCLEOTIDE SEQUENCE [LARGE SCALE GENOMIC DNA]</scope>
</reference>
<dbReference type="EMBL" id="GL732541">
    <property type="protein sequence ID" value="EFX82060.1"/>
    <property type="molecule type" value="Genomic_DNA"/>
</dbReference>
<evidence type="ECO:0000313" key="3">
    <source>
        <dbReference type="EMBL" id="EFX82060.1"/>
    </source>
</evidence>
<keyword evidence="4" id="KW-1185">Reference proteome</keyword>
<dbReference type="KEGG" id="dpx:DAPPUDRAFT_317004"/>
<feature type="compositionally biased region" description="Polar residues" evidence="1">
    <location>
        <begin position="199"/>
        <end position="209"/>
    </location>
</feature>
<gene>
    <name evidence="3" type="ORF">DAPPUDRAFT_317004</name>
</gene>
<protein>
    <submittedName>
        <fullName evidence="3">Uncharacterized protein</fullName>
    </submittedName>
</protein>
<feature type="region of interest" description="Disordered" evidence="1">
    <location>
        <begin position="167"/>
        <end position="216"/>
    </location>
</feature>
<evidence type="ECO:0000256" key="1">
    <source>
        <dbReference type="SAM" id="MobiDB-lite"/>
    </source>
</evidence>
<keyword evidence="2" id="KW-0732">Signal</keyword>
<accession>E9GEM0</accession>
<feature type="region of interest" description="Disordered" evidence="1">
    <location>
        <begin position="62"/>
        <end position="97"/>
    </location>
</feature>
<sequence length="419" mass="46815">MKLTASLFVVSLFVIVCAQPDRPRTRAISRGEITFSGNANFGETSRIRSRVGVDARISRVDAKPSNVESKPRFTAKPRETRVEPKPNVPAKPNVEAKPRFTAKPRDARVETKPRETRVDQPKTRFEAKPIRIEPKPNVEAKPRFTAKPKAEDKPVLEVKPKVEERFIEEDFPIEEDGPKDKEEPSLQTEGKPSIDVDDNTVTGNPSTEVRGNAMTGNPLVDVSNAAAVNGSNCQQNDLLNRLLLRVLLSSMMTTTTQNPLMENINRLFNINPTSTSPTTVITSTAVSTVTQLFSTIVNVMFRNRKLPTTIYSSSTLVVTEIQTVTSTFSSVEPSALFRFKRDTELIDENQLQSSLLESTSVSKLRIEPTQPLPTSSDFASHRDAMEPAIDIDRLMAALNHPDIREAWNNFLQVLFRFLE</sequence>
<feature type="chain" id="PRO_5003240924" evidence="2">
    <location>
        <begin position="19"/>
        <end position="419"/>
    </location>
</feature>
<name>E9GEM0_DAPPU</name>
<dbReference type="OrthoDB" id="6349313at2759"/>
<dbReference type="AlphaFoldDB" id="E9GEM0"/>
<evidence type="ECO:0000313" key="4">
    <source>
        <dbReference type="Proteomes" id="UP000000305"/>
    </source>
</evidence>
<proteinExistence type="predicted"/>